<feature type="compositionally biased region" description="Low complexity" evidence="1">
    <location>
        <begin position="70"/>
        <end position="81"/>
    </location>
</feature>
<dbReference type="AlphaFoldDB" id="A0A0C3C383"/>
<feature type="compositionally biased region" description="Low complexity" evidence="1">
    <location>
        <begin position="92"/>
        <end position="101"/>
    </location>
</feature>
<sequence>MIELTVLLELGGWWWRFRSILFLLEWLGLDPFFVPWRQRKREGKGEEKEKKERTTATTTRRRGTMKTKSARSISIITATTPRTRRRGTKNARSITSTSIIPVPTPPTRSERKTVITNTSIILVLRPTRRGMMNVRSTTSTRIIPVLRSMRRGRRNARSTASTSIIPARTLEGFYSRGRRRWIFGNWSSCSSNASATVRVRLAFLQIFCKTR</sequence>
<keyword evidence="3" id="KW-1185">Reference proteome</keyword>
<evidence type="ECO:0000256" key="1">
    <source>
        <dbReference type="SAM" id="MobiDB-lite"/>
    </source>
</evidence>
<reference evidence="2 3" key="1">
    <citation type="submission" date="2014-04" db="EMBL/GenBank/DDBJ databases">
        <authorList>
            <consortium name="DOE Joint Genome Institute"/>
            <person name="Kuo A."/>
            <person name="Gay G."/>
            <person name="Dore J."/>
            <person name="Kohler A."/>
            <person name="Nagy L.G."/>
            <person name="Floudas D."/>
            <person name="Copeland A."/>
            <person name="Barry K.W."/>
            <person name="Cichocki N."/>
            <person name="Veneault-Fourrey C."/>
            <person name="LaButti K."/>
            <person name="Lindquist E.A."/>
            <person name="Lipzen A."/>
            <person name="Lundell T."/>
            <person name="Morin E."/>
            <person name="Murat C."/>
            <person name="Sun H."/>
            <person name="Tunlid A."/>
            <person name="Henrissat B."/>
            <person name="Grigoriev I.V."/>
            <person name="Hibbett D.S."/>
            <person name="Martin F."/>
            <person name="Nordberg H.P."/>
            <person name="Cantor M.N."/>
            <person name="Hua S.X."/>
        </authorList>
    </citation>
    <scope>NUCLEOTIDE SEQUENCE [LARGE SCALE GENOMIC DNA]</scope>
    <source>
        <strain evidence="3">h7</strain>
    </source>
</reference>
<organism evidence="2 3">
    <name type="scientific">Hebeloma cylindrosporum</name>
    <dbReference type="NCBI Taxonomy" id="76867"/>
    <lineage>
        <taxon>Eukaryota</taxon>
        <taxon>Fungi</taxon>
        <taxon>Dikarya</taxon>
        <taxon>Basidiomycota</taxon>
        <taxon>Agaricomycotina</taxon>
        <taxon>Agaricomycetes</taxon>
        <taxon>Agaricomycetidae</taxon>
        <taxon>Agaricales</taxon>
        <taxon>Agaricineae</taxon>
        <taxon>Hymenogastraceae</taxon>
        <taxon>Hebeloma</taxon>
    </lineage>
</organism>
<dbReference type="Proteomes" id="UP000053424">
    <property type="component" value="Unassembled WGS sequence"/>
</dbReference>
<reference evidence="3" key="2">
    <citation type="submission" date="2015-01" db="EMBL/GenBank/DDBJ databases">
        <title>Evolutionary Origins and Diversification of the Mycorrhizal Mutualists.</title>
        <authorList>
            <consortium name="DOE Joint Genome Institute"/>
            <consortium name="Mycorrhizal Genomics Consortium"/>
            <person name="Kohler A."/>
            <person name="Kuo A."/>
            <person name="Nagy L.G."/>
            <person name="Floudas D."/>
            <person name="Copeland A."/>
            <person name="Barry K.W."/>
            <person name="Cichocki N."/>
            <person name="Veneault-Fourrey C."/>
            <person name="LaButti K."/>
            <person name="Lindquist E.A."/>
            <person name="Lipzen A."/>
            <person name="Lundell T."/>
            <person name="Morin E."/>
            <person name="Murat C."/>
            <person name="Riley R."/>
            <person name="Ohm R."/>
            <person name="Sun H."/>
            <person name="Tunlid A."/>
            <person name="Henrissat B."/>
            <person name="Grigoriev I.V."/>
            <person name="Hibbett D.S."/>
            <person name="Martin F."/>
        </authorList>
    </citation>
    <scope>NUCLEOTIDE SEQUENCE [LARGE SCALE GENOMIC DNA]</scope>
    <source>
        <strain evidence="3">h7</strain>
    </source>
</reference>
<protein>
    <submittedName>
        <fullName evidence="2">Uncharacterized protein</fullName>
    </submittedName>
</protein>
<evidence type="ECO:0000313" key="2">
    <source>
        <dbReference type="EMBL" id="KIM38061.1"/>
    </source>
</evidence>
<evidence type="ECO:0000313" key="3">
    <source>
        <dbReference type="Proteomes" id="UP000053424"/>
    </source>
</evidence>
<feature type="compositionally biased region" description="Basic residues" evidence="1">
    <location>
        <begin position="59"/>
        <end position="69"/>
    </location>
</feature>
<feature type="region of interest" description="Disordered" evidence="1">
    <location>
        <begin position="40"/>
        <end position="110"/>
    </location>
</feature>
<dbReference type="EMBL" id="KN831793">
    <property type="protein sequence ID" value="KIM38061.1"/>
    <property type="molecule type" value="Genomic_DNA"/>
</dbReference>
<name>A0A0C3C383_HEBCY</name>
<feature type="compositionally biased region" description="Basic and acidic residues" evidence="1">
    <location>
        <begin position="43"/>
        <end position="54"/>
    </location>
</feature>
<gene>
    <name evidence="2" type="ORF">M413DRAFT_250490</name>
</gene>
<proteinExistence type="predicted"/>
<accession>A0A0C3C383</accession>
<dbReference type="HOGENOM" id="CLU_1305004_0_0_1"/>